<evidence type="ECO:0000259" key="2">
    <source>
        <dbReference type="PROSITE" id="PS50835"/>
    </source>
</evidence>
<evidence type="ECO:0000313" key="4">
    <source>
        <dbReference type="Proteomes" id="UP000829720"/>
    </source>
</evidence>
<keyword evidence="1" id="KW-0393">Immunoglobulin domain</keyword>
<reference evidence="3" key="1">
    <citation type="submission" date="2021-01" db="EMBL/GenBank/DDBJ databases">
        <authorList>
            <person name="Zahm M."/>
            <person name="Roques C."/>
            <person name="Cabau C."/>
            <person name="Klopp C."/>
            <person name="Donnadieu C."/>
            <person name="Jouanno E."/>
            <person name="Lampietro C."/>
            <person name="Louis A."/>
            <person name="Herpin A."/>
            <person name="Echchiki A."/>
            <person name="Berthelot C."/>
            <person name="Parey E."/>
            <person name="Roest-Crollius H."/>
            <person name="Braasch I."/>
            <person name="Postlethwait J."/>
            <person name="Bobe J."/>
            <person name="Montfort J."/>
            <person name="Bouchez O."/>
            <person name="Begum T."/>
            <person name="Mejri S."/>
            <person name="Adams A."/>
            <person name="Chen W.-J."/>
            <person name="Guiguen Y."/>
        </authorList>
    </citation>
    <scope>NUCLEOTIDE SEQUENCE</scope>
    <source>
        <tissue evidence="3">Blood</tissue>
    </source>
</reference>
<dbReference type="Proteomes" id="UP000829720">
    <property type="component" value="Unassembled WGS sequence"/>
</dbReference>
<organism evidence="3 4">
    <name type="scientific">Albula goreensis</name>
    <dbReference type="NCBI Taxonomy" id="1534307"/>
    <lineage>
        <taxon>Eukaryota</taxon>
        <taxon>Metazoa</taxon>
        <taxon>Chordata</taxon>
        <taxon>Craniata</taxon>
        <taxon>Vertebrata</taxon>
        <taxon>Euteleostomi</taxon>
        <taxon>Actinopterygii</taxon>
        <taxon>Neopterygii</taxon>
        <taxon>Teleostei</taxon>
        <taxon>Albuliformes</taxon>
        <taxon>Albulidae</taxon>
        <taxon>Albula</taxon>
    </lineage>
</organism>
<evidence type="ECO:0000256" key="1">
    <source>
        <dbReference type="ARBA" id="ARBA00023319"/>
    </source>
</evidence>
<dbReference type="PROSITE" id="PS50835">
    <property type="entry name" value="IG_LIKE"/>
    <property type="match status" value="2"/>
</dbReference>
<dbReference type="FunFam" id="2.60.40.10:FF:000463">
    <property type="entry name" value="Immunoglobulin heavy constant gamma 1"/>
    <property type="match status" value="1"/>
</dbReference>
<dbReference type="InterPro" id="IPR003597">
    <property type="entry name" value="Ig_C1-set"/>
</dbReference>
<feature type="domain" description="Ig-like" evidence="2">
    <location>
        <begin position="29"/>
        <end position="129"/>
    </location>
</feature>
<keyword evidence="4" id="KW-1185">Reference proteome</keyword>
<dbReference type="SMART" id="SM00407">
    <property type="entry name" value="IGc1"/>
    <property type="match status" value="1"/>
</dbReference>
<dbReference type="InterPro" id="IPR013783">
    <property type="entry name" value="Ig-like_fold"/>
</dbReference>
<name>A0A8T3CW03_9TELE</name>
<proteinExistence type="predicted"/>
<comment type="caution">
    <text evidence="3">The sequence shown here is derived from an EMBL/GenBank/DDBJ whole genome shotgun (WGS) entry which is preliminary data.</text>
</comment>
<dbReference type="InterPro" id="IPR050380">
    <property type="entry name" value="Immune_Resp_Modulators"/>
</dbReference>
<evidence type="ECO:0000313" key="3">
    <source>
        <dbReference type="EMBL" id="KAI1886648.1"/>
    </source>
</evidence>
<protein>
    <recommendedName>
        <fullName evidence="2">Ig-like domain-containing protein</fullName>
    </recommendedName>
</protein>
<gene>
    <name evidence="3" type="ORF">AGOR_G00197970</name>
</gene>
<dbReference type="OrthoDB" id="9945861at2759"/>
<dbReference type="InterPro" id="IPR007110">
    <property type="entry name" value="Ig-like_dom"/>
</dbReference>
<sequence length="258" mass="29081">MKSFKCLAKHQAGDEHAIVQRSEIFVQNASVYLMIPTTEELKQQKTATFACLARDFAPPKFSFNGDLDGLSEVWWMKGTDDKKLVAQETPNGPGIYKLLISFEEWANGTRFICSAKHSEATKVLSSEYSRHNGGVRHAPSVYILGPAEQNGVEMVTLTCYAKDFYPKEVLITWLANDEPVDKMSYQNTQVIKKGSKYSVYSQFQVPNKDWKEGVVYTCAVYHEEGKLKRTVVRTIDSQSSKPANLSFNVEIPSVCKDQ</sequence>
<dbReference type="EMBL" id="JAERUA010000019">
    <property type="protein sequence ID" value="KAI1886648.1"/>
    <property type="molecule type" value="Genomic_DNA"/>
</dbReference>
<dbReference type="InterPro" id="IPR036179">
    <property type="entry name" value="Ig-like_dom_sf"/>
</dbReference>
<dbReference type="Pfam" id="PF07654">
    <property type="entry name" value="C1-set"/>
    <property type="match status" value="1"/>
</dbReference>
<accession>A0A8T3CW03</accession>
<dbReference type="CDD" id="cd05768">
    <property type="entry name" value="IgC1_CH3_IgAGD_CH4_IgAEM"/>
    <property type="match status" value="1"/>
</dbReference>
<dbReference type="Gene3D" id="2.60.40.10">
    <property type="entry name" value="Immunoglobulins"/>
    <property type="match status" value="2"/>
</dbReference>
<dbReference type="SUPFAM" id="SSF48726">
    <property type="entry name" value="Immunoglobulin"/>
    <property type="match status" value="2"/>
</dbReference>
<feature type="domain" description="Ig-like" evidence="2">
    <location>
        <begin position="139"/>
        <end position="236"/>
    </location>
</feature>
<dbReference type="PANTHER" id="PTHR23411">
    <property type="entry name" value="TAPASIN"/>
    <property type="match status" value="1"/>
</dbReference>
<dbReference type="AlphaFoldDB" id="A0A8T3CW03"/>